<accession>A0A148KLP7</accession>
<keyword evidence="3" id="KW-1185">Reference proteome</keyword>
<proteinExistence type="predicted"/>
<evidence type="ECO:0000313" key="3">
    <source>
        <dbReference type="Proteomes" id="UP000070299"/>
    </source>
</evidence>
<dbReference type="RefSeq" id="WP_068380317.1">
    <property type="nucleotide sequence ID" value="NZ_LSNE01000011.1"/>
</dbReference>
<feature type="domain" description="Microcin J25-processing protein McjB C-terminal" evidence="1">
    <location>
        <begin position="49"/>
        <end position="138"/>
    </location>
</feature>
<dbReference type="Proteomes" id="UP000070299">
    <property type="component" value="Unassembled WGS sequence"/>
</dbReference>
<dbReference type="AlphaFoldDB" id="A0A148KLP7"/>
<evidence type="ECO:0000313" key="2">
    <source>
        <dbReference type="EMBL" id="KXI27236.1"/>
    </source>
</evidence>
<organism evidence="2 3">
    <name type="scientific">Paraglaciecola hydrolytica</name>
    <dbReference type="NCBI Taxonomy" id="1799789"/>
    <lineage>
        <taxon>Bacteria</taxon>
        <taxon>Pseudomonadati</taxon>
        <taxon>Pseudomonadota</taxon>
        <taxon>Gammaproteobacteria</taxon>
        <taxon>Alteromonadales</taxon>
        <taxon>Alteromonadaceae</taxon>
        <taxon>Paraglaciecola</taxon>
    </lineage>
</organism>
<reference evidence="3" key="1">
    <citation type="submission" date="2016-02" db="EMBL/GenBank/DDBJ databases">
        <authorList>
            <person name="Schultz-Johansen M."/>
            <person name="Glaring M.A."/>
            <person name="Bech P.K."/>
            <person name="Stougaard P."/>
        </authorList>
    </citation>
    <scope>NUCLEOTIDE SEQUENCE [LARGE SCALE GENOMIC DNA]</scope>
    <source>
        <strain evidence="3">S66</strain>
    </source>
</reference>
<dbReference type="EMBL" id="LSNE01000011">
    <property type="protein sequence ID" value="KXI27236.1"/>
    <property type="molecule type" value="Genomic_DNA"/>
</dbReference>
<dbReference type="InterPro" id="IPR032708">
    <property type="entry name" value="McjB_C"/>
</dbReference>
<dbReference type="Pfam" id="PF13471">
    <property type="entry name" value="Transglut_core3"/>
    <property type="match status" value="1"/>
</dbReference>
<dbReference type="OrthoDB" id="6388335at2"/>
<evidence type="ECO:0000259" key="1">
    <source>
        <dbReference type="Pfam" id="PF13471"/>
    </source>
</evidence>
<name>A0A148KLP7_9ALTE</name>
<dbReference type="InterPro" id="IPR053521">
    <property type="entry name" value="McjB-like"/>
</dbReference>
<comment type="caution">
    <text evidence="2">The sequence shown here is derived from an EMBL/GenBank/DDBJ whole genome shotgun (WGS) entry which is preliminary data.</text>
</comment>
<gene>
    <name evidence="2" type="ORF">AX660_21115</name>
</gene>
<dbReference type="NCBIfam" id="NF033537">
    <property type="entry name" value="lasso_biosyn_B2"/>
    <property type="match status" value="1"/>
</dbReference>
<sequence>MNSPLKQLFKLSLKQQMLVCLAWLLFIVWHVKISYLPYRWWSKSLSSHADIQTQPNIHLPAMQIVNLIEKAARHHFVKINCLRRCMVQKQLLHLHHINSQLSIGVKKEQGKFAAHCWLVVNNHIINDSAEETSRYVELKRLQAGENQDADIVKNLV</sequence>
<protein>
    <recommendedName>
        <fullName evidence="1">Microcin J25-processing protein McjB C-terminal domain-containing protein</fullName>
    </recommendedName>
</protein>
<dbReference type="STRING" id="1799789.AX660_21115"/>